<dbReference type="EMBL" id="JAGYPJ010000001">
    <property type="protein sequence ID" value="MBS4200829.1"/>
    <property type="molecule type" value="Genomic_DNA"/>
</dbReference>
<dbReference type="AlphaFoldDB" id="A0A942TRB9"/>
<dbReference type="Gene3D" id="3.20.20.150">
    <property type="entry name" value="Divalent-metal-dependent TIM barrel enzymes"/>
    <property type="match status" value="1"/>
</dbReference>
<dbReference type="PANTHER" id="PTHR12110:SF53">
    <property type="entry name" value="BLR5974 PROTEIN"/>
    <property type="match status" value="1"/>
</dbReference>
<dbReference type="Pfam" id="PF01261">
    <property type="entry name" value="AP_endonuc_2"/>
    <property type="match status" value="1"/>
</dbReference>
<protein>
    <submittedName>
        <fullName evidence="2">TIM barrel protein</fullName>
    </submittedName>
</protein>
<dbReference type="InterPro" id="IPR036237">
    <property type="entry name" value="Xyl_isomerase-like_sf"/>
</dbReference>
<dbReference type="SUPFAM" id="SSF51658">
    <property type="entry name" value="Xylose isomerase-like"/>
    <property type="match status" value="1"/>
</dbReference>
<keyword evidence="3" id="KW-1185">Reference proteome</keyword>
<dbReference type="PANTHER" id="PTHR12110">
    <property type="entry name" value="HYDROXYPYRUVATE ISOMERASE"/>
    <property type="match status" value="1"/>
</dbReference>
<sequence length="268" mass="30679">MKISIGGFSFFNTFLEGKMDIFGYLESVKYRYGLDTVDIWNGQFTIGEPDFSRVPDEEFLKKVREAMDEKGLTLINYAIDGAHIWDADSDKREQLYQNALGHLKAAEILGAKTVRIDTGGVFGNNPEFDMNMSDEQFEYIVKRYREYCERGAQNGYMVGPENHIGPSLSPVQLRKIAEAVDHPNFGILLHIGRWKEEAEKGDEMVAPWVCHTHFDAGTAVAEDAQDKIRMLQENGFDGYWGIEYNADKNQYIEIEWLLGTVKRILKRV</sequence>
<dbReference type="Proteomes" id="UP000682713">
    <property type="component" value="Unassembled WGS sequence"/>
</dbReference>
<gene>
    <name evidence="2" type="ORF">KHA93_14430</name>
</gene>
<organism evidence="2 3">
    <name type="scientific">Lederbergia citrisecunda</name>
    <dbReference type="NCBI Taxonomy" id="2833583"/>
    <lineage>
        <taxon>Bacteria</taxon>
        <taxon>Bacillati</taxon>
        <taxon>Bacillota</taxon>
        <taxon>Bacilli</taxon>
        <taxon>Bacillales</taxon>
        <taxon>Bacillaceae</taxon>
        <taxon>Lederbergia</taxon>
    </lineage>
</organism>
<accession>A0A942TRB9</accession>
<evidence type="ECO:0000259" key="1">
    <source>
        <dbReference type="Pfam" id="PF01261"/>
    </source>
</evidence>
<evidence type="ECO:0000313" key="3">
    <source>
        <dbReference type="Proteomes" id="UP000682713"/>
    </source>
</evidence>
<reference evidence="2 3" key="1">
    <citation type="submission" date="2021-05" db="EMBL/GenBank/DDBJ databases">
        <title>Novel Bacillus species.</title>
        <authorList>
            <person name="Liu G."/>
        </authorList>
    </citation>
    <scope>NUCLEOTIDE SEQUENCE [LARGE SCALE GENOMIC DNA]</scope>
    <source>
        <strain evidence="2 3">FJAT-49732</strain>
    </source>
</reference>
<feature type="domain" description="Xylose isomerase-like TIM barrel" evidence="1">
    <location>
        <begin position="32"/>
        <end position="256"/>
    </location>
</feature>
<name>A0A942TRB9_9BACI</name>
<dbReference type="InterPro" id="IPR050312">
    <property type="entry name" value="IolE/XylAMocC-like"/>
</dbReference>
<dbReference type="InterPro" id="IPR013022">
    <property type="entry name" value="Xyl_isomerase-like_TIM-brl"/>
</dbReference>
<comment type="caution">
    <text evidence="2">The sequence shown here is derived from an EMBL/GenBank/DDBJ whole genome shotgun (WGS) entry which is preliminary data.</text>
</comment>
<evidence type="ECO:0000313" key="2">
    <source>
        <dbReference type="EMBL" id="MBS4200829.1"/>
    </source>
</evidence>
<proteinExistence type="predicted"/>
<dbReference type="RefSeq" id="WP_213111364.1">
    <property type="nucleotide sequence ID" value="NZ_JAGYPJ010000001.1"/>
</dbReference>